<protein>
    <submittedName>
        <fullName evidence="1">Uncharacterized protein</fullName>
    </submittedName>
</protein>
<evidence type="ECO:0000313" key="1">
    <source>
        <dbReference type="EMBL" id="RMT42139.1"/>
    </source>
</evidence>
<sequence length="442" mass="49228">MRGLDPVTHGLFAQVHPQRQGVNEHAKGSFGALAALHPAHQYGAEHYVFTSAEATQHLRERQMDQARRADPKLPRLNSQALAQTAVQHQTGLIDSVTVALYIVQVERQRRLVDVAKHVLEEQLVVAFVKAQSGLSDIVAVRNGVAKLIGLTEQADLHLIAHLIQRGVVKDHVVKHQGRQPALVDGVQRTHQTHQGGLTDVQAYLAWVQTLLQLTGYITKARVELNFFYADLDMAPDHLQRLVEAFPVHGGAQDVMAVDDRLQRLSKGIQVSAAVKGELRLQYIGVALFGADVVIENARLQGGQRVDVLYVPRAARHASDHLIDLHLGQVDQRQHVRGDFLAVGWNAVGRDHQLVDRACRRSQCREGRLAEQYTNVCAQAGLAHTLDQADGQQRMPAQLKEMIMSTDLLNLEQFGPDGRQEVFHFTLRRFVATTDQCLRIRFG</sequence>
<proteinExistence type="predicted"/>
<name>A0A3M5L275_PSESX</name>
<gene>
    <name evidence="1" type="ORF">ALP48_200110</name>
</gene>
<dbReference type="EMBL" id="RBTH01000289">
    <property type="protein sequence ID" value="RMT42139.1"/>
    <property type="molecule type" value="Genomic_DNA"/>
</dbReference>
<reference evidence="1 2" key="1">
    <citation type="submission" date="2018-08" db="EMBL/GenBank/DDBJ databases">
        <title>Recombination of ecologically and evolutionarily significant loci maintains genetic cohesion in the Pseudomonas syringae species complex.</title>
        <authorList>
            <person name="Dillon M."/>
            <person name="Thakur S."/>
            <person name="Almeida R.N.D."/>
            <person name="Weir B.S."/>
            <person name="Guttman D.S."/>
        </authorList>
    </citation>
    <scope>NUCLEOTIDE SEQUENCE [LARGE SCALE GENOMIC DNA]</scope>
    <source>
        <strain evidence="1 2">ICMP 16926</strain>
    </source>
</reference>
<accession>A0A3M5L275</accession>
<dbReference type="Proteomes" id="UP000268096">
    <property type="component" value="Unassembled WGS sequence"/>
</dbReference>
<evidence type="ECO:0000313" key="2">
    <source>
        <dbReference type="Proteomes" id="UP000268096"/>
    </source>
</evidence>
<comment type="caution">
    <text evidence="1">The sequence shown here is derived from an EMBL/GenBank/DDBJ whole genome shotgun (WGS) entry which is preliminary data.</text>
</comment>
<organism evidence="1 2">
    <name type="scientific">Pseudomonas syringae pv. solidagae</name>
    <dbReference type="NCBI Taxonomy" id="264458"/>
    <lineage>
        <taxon>Bacteria</taxon>
        <taxon>Pseudomonadati</taxon>
        <taxon>Pseudomonadota</taxon>
        <taxon>Gammaproteobacteria</taxon>
        <taxon>Pseudomonadales</taxon>
        <taxon>Pseudomonadaceae</taxon>
        <taxon>Pseudomonas</taxon>
        <taxon>Pseudomonas syringae</taxon>
    </lineage>
</organism>
<dbReference type="AlphaFoldDB" id="A0A3M5L275"/>